<protein>
    <submittedName>
        <fullName evidence="2">Uncharacterized protein</fullName>
    </submittedName>
</protein>
<reference evidence="2" key="1">
    <citation type="submission" date="2020-05" db="EMBL/GenBank/DDBJ databases">
        <title>Identification of trans-AT polyketide cluster in two marine bacteria, producers of a novel glutaramide-containing polyketide sesbanimide D and analogs.</title>
        <authorList>
            <person name="Kacar D."/>
            <person name="Rodriguez P."/>
            <person name="Canedo L."/>
            <person name="Gonzalez E."/>
            <person name="Galan B."/>
            <person name="De La Calle F."/>
            <person name="Garcia J.L."/>
        </authorList>
    </citation>
    <scope>NUCLEOTIDE SEQUENCE</scope>
    <source>
        <strain evidence="2">PHM038</strain>
    </source>
</reference>
<evidence type="ECO:0000313" key="2">
    <source>
        <dbReference type="EMBL" id="MBD1546434.1"/>
    </source>
</evidence>
<proteinExistence type="predicted"/>
<accession>A0A926NW83</accession>
<evidence type="ECO:0000313" key="3">
    <source>
        <dbReference type="Proteomes" id="UP000598467"/>
    </source>
</evidence>
<dbReference type="RefSeq" id="WP_190291110.1">
    <property type="nucleotide sequence ID" value="NZ_JABFCZ010000009.1"/>
</dbReference>
<keyword evidence="1" id="KW-1133">Transmembrane helix</keyword>
<feature type="transmembrane region" description="Helical" evidence="1">
    <location>
        <begin position="12"/>
        <end position="33"/>
    </location>
</feature>
<dbReference type="AlphaFoldDB" id="A0A926NW83"/>
<keyword evidence="1" id="KW-0472">Membrane</keyword>
<dbReference type="Proteomes" id="UP000598467">
    <property type="component" value="Unassembled WGS sequence"/>
</dbReference>
<evidence type="ECO:0000256" key="1">
    <source>
        <dbReference type="SAM" id="Phobius"/>
    </source>
</evidence>
<keyword evidence="1" id="KW-0812">Transmembrane</keyword>
<comment type="caution">
    <text evidence="2">The sequence shown here is derived from an EMBL/GenBank/DDBJ whole genome shotgun (WGS) entry which is preliminary data.</text>
</comment>
<dbReference type="EMBL" id="JABFCZ010000009">
    <property type="protein sequence ID" value="MBD1546434.1"/>
    <property type="molecule type" value="Genomic_DNA"/>
</dbReference>
<feature type="transmembrane region" description="Helical" evidence="1">
    <location>
        <begin position="156"/>
        <end position="175"/>
    </location>
</feature>
<name>A0A926NW83_9HYPH</name>
<organism evidence="2 3">
    <name type="scientific">Roseibium aggregatum</name>
    <dbReference type="NCBI Taxonomy" id="187304"/>
    <lineage>
        <taxon>Bacteria</taxon>
        <taxon>Pseudomonadati</taxon>
        <taxon>Pseudomonadota</taxon>
        <taxon>Alphaproteobacteria</taxon>
        <taxon>Hyphomicrobiales</taxon>
        <taxon>Stappiaceae</taxon>
        <taxon>Roseibium</taxon>
    </lineage>
</organism>
<gene>
    <name evidence="2" type="ORF">HK439_09185</name>
</gene>
<dbReference type="PROSITE" id="PS51257">
    <property type="entry name" value="PROKAR_LIPOPROTEIN"/>
    <property type="match status" value="1"/>
</dbReference>
<sequence>MTRDKRQRYWRTGLFWAVLIAACLVFGAMRVWAPQVIHDDKALPTFDERISGYDFNAAKTYLEEMPKAEKRKYLYVVQRLDRTFPLLLALSVGWSILRLTPKGWGRARYLLPLVTVPAMIADYLENLAVAGILTGSAEDLSPDLVRFASSATQTKFAFLTLEFIVLAALIVMFVYRRWTVRKP</sequence>